<dbReference type="OrthoDB" id="10643950at2759"/>
<organism evidence="1 2">
    <name type="scientific">Xylaria flabelliformis</name>
    <dbReference type="NCBI Taxonomy" id="2512241"/>
    <lineage>
        <taxon>Eukaryota</taxon>
        <taxon>Fungi</taxon>
        <taxon>Dikarya</taxon>
        <taxon>Ascomycota</taxon>
        <taxon>Pezizomycotina</taxon>
        <taxon>Sordariomycetes</taxon>
        <taxon>Xylariomycetidae</taxon>
        <taxon>Xylariales</taxon>
        <taxon>Xylariaceae</taxon>
        <taxon>Xylaria</taxon>
    </lineage>
</organism>
<protein>
    <submittedName>
        <fullName evidence="1">Uncharacterized protein</fullName>
    </submittedName>
</protein>
<dbReference type="EMBL" id="VFLP01000059">
    <property type="protein sequence ID" value="TRX90084.1"/>
    <property type="molecule type" value="Genomic_DNA"/>
</dbReference>
<gene>
    <name evidence="1" type="ORF">FHL15_009003</name>
</gene>
<comment type="caution">
    <text evidence="1">The sequence shown here is derived from an EMBL/GenBank/DDBJ whole genome shotgun (WGS) entry which is preliminary data.</text>
</comment>
<sequence>MIDVGPLAPTHASSKLQFPVSTARCKGDALHHRDSLPASSLRRRSRCSYRFVRMPRFSAFRSMPRTGDLHCSANLDRTTQVRRTRLTSQPHHLRFDPSIDRPASTVASLI</sequence>
<accession>A0A553HQ46</accession>
<dbReference type="Proteomes" id="UP000319160">
    <property type="component" value="Unassembled WGS sequence"/>
</dbReference>
<evidence type="ECO:0000313" key="1">
    <source>
        <dbReference type="EMBL" id="TRX90084.1"/>
    </source>
</evidence>
<dbReference type="AlphaFoldDB" id="A0A553HQ46"/>
<proteinExistence type="predicted"/>
<name>A0A553HQ46_9PEZI</name>
<reference evidence="2" key="1">
    <citation type="submission" date="2019-06" db="EMBL/GenBank/DDBJ databases">
        <title>Draft genome sequence of the griseofulvin-producing fungus Xylaria cubensis strain G536.</title>
        <authorList>
            <person name="Mead M.E."/>
            <person name="Raja H.A."/>
            <person name="Steenwyk J.L."/>
            <person name="Knowles S.L."/>
            <person name="Oberlies N.H."/>
            <person name="Rokas A."/>
        </authorList>
    </citation>
    <scope>NUCLEOTIDE SEQUENCE [LARGE SCALE GENOMIC DNA]</scope>
    <source>
        <strain evidence="2">G536</strain>
    </source>
</reference>
<evidence type="ECO:0000313" key="2">
    <source>
        <dbReference type="Proteomes" id="UP000319160"/>
    </source>
</evidence>
<keyword evidence="2" id="KW-1185">Reference proteome</keyword>